<accession>B0X787</accession>
<sequence length="300" mass="32597">MTSITSGPSGLMPHIETPPEFERAEQDAGSIASSEQQHDFDHFRAFGADAAHRDATFADSAVASSIIDKPLVYQGCKIPIYLDNNATEVRVLDLPLGISNDDVVKVMSKYGEILTIANDRWINFFPGIPNGVRTLRMLLKQPTPKSITVNNAAAHIRCTSSSFLLIYIAKSGRLVLVAVRVLGTDPEQFSPPVASIVLCPKGVADRRDVSSTRVGFVATALNSVDCGSRVSTRSRLQEVLHSALYSWCCLRGRDDTAATKIAEGGEASWRRGRPNLEGFNVVRDGEMFWQGSCQPSATAK</sequence>
<dbReference type="Proteomes" id="UP000002320">
    <property type="component" value="Unassembled WGS sequence"/>
</dbReference>
<proteinExistence type="predicted"/>
<dbReference type="VEuPathDB" id="VectorBase:CPIJ014949"/>
<dbReference type="KEGG" id="cqu:CpipJ_CPIJ014949"/>
<evidence type="ECO:0000313" key="4">
    <source>
        <dbReference type="Proteomes" id="UP000002320"/>
    </source>
</evidence>
<dbReference type="AlphaFoldDB" id="B0X787"/>
<dbReference type="EMBL" id="DS232442">
    <property type="protein sequence ID" value="EDS41837.1"/>
    <property type="molecule type" value="Genomic_DNA"/>
</dbReference>
<reference evidence="3" key="2">
    <citation type="submission" date="2021-02" db="UniProtKB">
        <authorList>
            <consortium name="EnsemblMetazoa"/>
        </authorList>
    </citation>
    <scope>IDENTIFICATION</scope>
    <source>
        <strain evidence="3">JHB</strain>
    </source>
</reference>
<organism>
    <name type="scientific">Culex quinquefasciatus</name>
    <name type="common">Southern house mosquito</name>
    <name type="synonym">Culex pungens</name>
    <dbReference type="NCBI Taxonomy" id="7176"/>
    <lineage>
        <taxon>Eukaryota</taxon>
        <taxon>Metazoa</taxon>
        <taxon>Ecdysozoa</taxon>
        <taxon>Arthropoda</taxon>
        <taxon>Hexapoda</taxon>
        <taxon>Insecta</taxon>
        <taxon>Pterygota</taxon>
        <taxon>Neoptera</taxon>
        <taxon>Endopterygota</taxon>
        <taxon>Diptera</taxon>
        <taxon>Nematocera</taxon>
        <taxon>Culicoidea</taxon>
        <taxon>Culicidae</taxon>
        <taxon>Culicinae</taxon>
        <taxon>Culicini</taxon>
        <taxon>Culex</taxon>
        <taxon>Culex</taxon>
    </lineage>
</organism>
<reference evidence="2" key="1">
    <citation type="submission" date="2007-03" db="EMBL/GenBank/DDBJ databases">
        <title>Annotation of Culex pipiens quinquefasciatus.</title>
        <authorList>
            <consortium name="The Broad Institute Genome Sequencing Platform"/>
            <person name="Atkinson P.W."/>
            <person name="Hemingway J."/>
            <person name="Christensen B.M."/>
            <person name="Higgs S."/>
            <person name="Kodira C."/>
            <person name="Hannick L."/>
            <person name="Megy K."/>
            <person name="O'Leary S."/>
            <person name="Pearson M."/>
            <person name="Haas B.J."/>
            <person name="Mauceli E."/>
            <person name="Wortman J.R."/>
            <person name="Lee N.H."/>
            <person name="Guigo R."/>
            <person name="Stanke M."/>
            <person name="Alvarado L."/>
            <person name="Amedeo P."/>
            <person name="Antoine C.H."/>
            <person name="Arensburger P."/>
            <person name="Bidwell S.L."/>
            <person name="Crawford M."/>
            <person name="Camaro F."/>
            <person name="Devon K."/>
            <person name="Engels R."/>
            <person name="Hammond M."/>
            <person name="Howarth C."/>
            <person name="Koehrsen M."/>
            <person name="Lawson D."/>
            <person name="Montgomery P."/>
            <person name="Nene V."/>
            <person name="Nusbaum C."/>
            <person name="Puiu D."/>
            <person name="Romero-Severson J."/>
            <person name="Severson D.W."/>
            <person name="Shumway M."/>
            <person name="Sisk P."/>
            <person name="Stolte C."/>
            <person name="Zeng Q."/>
            <person name="Eisenstadt E."/>
            <person name="Fraser-Liggett C."/>
            <person name="Strausberg R."/>
            <person name="Galagan J."/>
            <person name="Birren B."/>
            <person name="Collins F.H."/>
        </authorList>
    </citation>
    <scope>NUCLEOTIDE SEQUENCE [LARGE SCALE GENOMIC DNA]</scope>
    <source>
        <strain evidence="2">JHB</strain>
    </source>
</reference>
<dbReference type="HOGENOM" id="CLU_928300_0_0_1"/>
<evidence type="ECO:0000313" key="3">
    <source>
        <dbReference type="EnsemblMetazoa" id="CPIJ014949-PA"/>
    </source>
</evidence>
<gene>
    <name evidence="3" type="primary">6048614</name>
    <name evidence="2" type="ORF">CpipJ_CPIJ014949</name>
</gene>
<evidence type="ECO:0000313" key="2">
    <source>
        <dbReference type="EMBL" id="EDS41837.1"/>
    </source>
</evidence>
<keyword evidence="4" id="KW-1185">Reference proteome</keyword>
<dbReference type="EnsemblMetazoa" id="CPIJ014949-RA">
    <property type="protein sequence ID" value="CPIJ014949-PA"/>
    <property type="gene ID" value="CPIJ014949"/>
</dbReference>
<evidence type="ECO:0000256" key="1">
    <source>
        <dbReference type="SAM" id="MobiDB-lite"/>
    </source>
</evidence>
<name>B0X787_CULQU</name>
<protein>
    <submittedName>
        <fullName evidence="2 3">Uncharacterized protein</fullName>
    </submittedName>
</protein>
<dbReference type="InParanoid" id="B0X787"/>
<feature type="region of interest" description="Disordered" evidence="1">
    <location>
        <begin position="1"/>
        <end position="34"/>
    </location>
</feature>